<dbReference type="InterPro" id="IPR036390">
    <property type="entry name" value="WH_DNA-bd_sf"/>
</dbReference>
<evidence type="ECO:0000259" key="6">
    <source>
        <dbReference type="PROSITE" id="PS51433"/>
    </source>
</evidence>
<keyword evidence="3" id="KW-0539">Nucleus</keyword>
<sequence>METSLGHFYQTGLVSVIEGSSLYSNDFPDEHHQVVELGHMKEPACPESILNFILETDKERLIQGSKVDTRIEFGLPPDPREWTVKHVTSWLTWISVELDVGLADDLESKLQYCQLNGSTLAKWTMEDFCNFFGPDGDLIHENFTRWLNVSPESLEIQDTLFDVQKDINRLQGIKHRLFDTMVDHLPFMKTDYNGSNMSSPPLSPPLSDDFVSHDLDASRSRSLPLSEVSSTTLPWYPHYDEVHASTLFIEPESDGSGPPAVMRAKRRRGRPRKPKPPKQKRSQPILYKFILCHLNNPTMRDKLEWVSKQNGIFRFHSARKEEFAEMWGRYKGNREQMTYQNMARALRNYTRGKTRIMERVKRKLHYKFCPDFIQ</sequence>
<reference evidence="7" key="1">
    <citation type="submission" date="2022-11" db="UniProtKB">
        <authorList>
            <consortium name="EnsemblMetazoa"/>
        </authorList>
    </citation>
    <scope>IDENTIFICATION</scope>
</reference>
<dbReference type="FunFam" id="1.10.10.10:FF:001781">
    <property type="entry name" value="Predicted protein"/>
    <property type="match status" value="1"/>
</dbReference>
<dbReference type="InterPro" id="IPR046328">
    <property type="entry name" value="ETS_fam"/>
</dbReference>
<feature type="domain" description="PNT" evidence="6">
    <location>
        <begin position="61"/>
        <end position="150"/>
    </location>
</feature>
<dbReference type="OrthoDB" id="10043646at2759"/>
<dbReference type="GO" id="GO:0000981">
    <property type="term" value="F:DNA-binding transcription factor activity, RNA polymerase II-specific"/>
    <property type="evidence" value="ECO:0007669"/>
    <property type="project" value="TreeGrafter"/>
</dbReference>
<dbReference type="EnsemblMetazoa" id="XM_038217184.1">
    <property type="protein sequence ID" value="XP_038073112.1"/>
    <property type="gene ID" value="LOC119741405"/>
</dbReference>
<evidence type="ECO:0000256" key="3">
    <source>
        <dbReference type="RuleBase" id="RU004019"/>
    </source>
</evidence>
<dbReference type="Pfam" id="PF02198">
    <property type="entry name" value="SAM_PNT"/>
    <property type="match status" value="1"/>
</dbReference>
<organism evidence="7 8">
    <name type="scientific">Patiria miniata</name>
    <name type="common">Bat star</name>
    <name type="synonym">Asterina miniata</name>
    <dbReference type="NCBI Taxonomy" id="46514"/>
    <lineage>
        <taxon>Eukaryota</taxon>
        <taxon>Metazoa</taxon>
        <taxon>Echinodermata</taxon>
        <taxon>Eleutherozoa</taxon>
        <taxon>Asterozoa</taxon>
        <taxon>Asteroidea</taxon>
        <taxon>Valvatacea</taxon>
        <taxon>Valvatida</taxon>
        <taxon>Asterinidae</taxon>
        <taxon>Patiria</taxon>
    </lineage>
</organism>
<feature type="domain" description="ETS" evidence="5">
    <location>
        <begin position="284"/>
        <end position="369"/>
    </location>
</feature>
<evidence type="ECO:0000313" key="7">
    <source>
        <dbReference type="EnsemblMetazoa" id="XP_038073112.1"/>
    </source>
</evidence>
<dbReference type="RefSeq" id="XP_038073112.1">
    <property type="nucleotide sequence ID" value="XM_038217184.1"/>
</dbReference>
<dbReference type="SUPFAM" id="SSF47769">
    <property type="entry name" value="SAM/Pointed domain"/>
    <property type="match status" value="1"/>
</dbReference>
<dbReference type="GO" id="GO:0005634">
    <property type="term" value="C:nucleus"/>
    <property type="evidence" value="ECO:0007669"/>
    <property type="project" value="UniProtKB-SubCell"/>
</dbReference>
<evidence type="ECO:0000256" key="1">
    <source>
        <dbReference type="ARBA" id="ARBA00005562"/>
    </source>
</evidence>
<dbReference type="SMART" id="SM00413">
    <property type="entry name" value="ETS"/>
    <property type="match status" value="1"/>
</dbReference>
<dbReference type="InterPro" id="IPR013761">
    <property type="entry name" value="SAM/pointed_sf"/>
</dbReference>
<comment type="similarity">
    <text evidence="1 3">Belongs to the ETS family.</text>
</comment>
<evidence type="ECO:0008006" key="9">
    <source>
        <dbReference type="Google" id="ProtNLM"/>
    </source>
</evidence>
<dbReference type="GO" id="GO:0043565">
    <property type="term" value="F:sequence-specific DNA binding"/>
    <property type="evidence" value="ECO:0007669"/>
    <property type="project" value="InterPro"/>
</dbReference>
<dbReference type="Gene3D" id="1.10.10.10">
    <property type="entry name" value="Winged helix-like DNA-binding domain superfamily/Winged helix DNA-binding domain"/>
    <property type="match status" value="1"/>
</dbReference>
<dbReference type="GO" id="GO:0030154">
    <property type="term" value="P:cell differentiation"/>
    <property type="evidence" value="ECO:0007669"/>
    <property type="project" value="TreeGrafter"/>
</dbReference>
<dbReference type="InterPro" id="IPR000418">
    <property type="entry name" value="Ets_dom"/>
</dbReference>
<proteinExistence type="inferred from homology"/>
<dbReference type="AlphaFoldDB" id="A0A914BCF0"/>
<dbReference type="PROSITE" id="PS51433">
    <property type="entry name" value="PNT"/>
    <property type="match status" value="1"/>
</dbReference>
<dbReference type="PANTHER" id="PTHR11849:SF184">
    <property type="entry name" value="ETS DOMAIN-CONTAINING PROTEIN"/>
    <property type="match status" value="1"/>
</dbReference>
<dbReference type="SUPFAM" id="SSF46785">
    <property type="entry name" value="Winged helix' DNA-binding domain"/>
    <property type="match status" value="1"/>
</dbReference>
<comment type="subcellular location">
    <subcellularLocation>
        <location evidence="3">Nucleus</location>
    </subcellularLocation>
</comment>
<dbReference type="Proteomes" id="UP000887568">
    <property type="component" value="Unplaced"/>
</dbReference>
<accession>A0A914BCF0</accession>
<evidence type="ECO:0000259" key="5">
    <source>
        <dbReference type="PROSITE" id="PS50061"/>
    </source>
</evidence>
<dbReference type="OMA" id="CNCAPEE"/>
<dbReference type="PROSITE" id="PS00346">
    <property type="entry name" value="ETS_DOMAIN_2"/>
    <property type="match status" value="1"/>
</dbReference>
<keyword evidence="8" id="KW-1185">Reference proteome</keyword>
<dbReference type="InterPro" id="IPR003118">
    <property type="entry name" value="Pointed_dom"/>
</dbReference>
<feature type="compositionally biased region" description="Basic residues" evidence="4">
    <location>
        <begin position="263"/>
        <end position="281"/>
    </location>
</feature>
<dbReference type="PANTHER" id="PTHR11849">
    <property type="entry name" value="ETS"/>
    <property type="match status" value="1"/>
</dbReference>
<dbReference type="GeneID" id="119741405"/>
<keyword evidence="2 3" id="KW-0238">DNA-binding</keyword>
<dbReference type="PROSITE" id="PS50061">
    <property type="entry name" value="ETS_DOMAIN_3"/>
    <property type="match status" value="1"/>
</dbReference>
<protein>
    <recommendedName>
        <fullName evidence="9">ETS domain-containing protein</fullName>
    </recommendedName>
</protein>
<evidence type="ECO:0000256" key="2">
    <source>
        <dbReference type="ARBA" id="ARBA00023125"/>
    </source>
</evidence>
<dbReference type="Pfam" id="PF00178">
    <property type="entry name" value="Ets"/>
    <property type="match status" value="1"/>
</dbReference>
<name>A0A914BCF0_PATMI</name>
<dbReference type="SMART" id="SM00251">
    <property type="entry name" value="SAM_PNT"/>
    <property type="match status" value="1"/>
</dbReference>
<dbReference type="InterPro" id="IPR036388">
    <property type="entry name" value="WH-like_DNA-bd_sf"/>
</dbReference>
<evidence type="ECO:0000256" key="4">
    <source>
        <dbReference type="SAM" id="MobiDB-lite"/>
    </source>
</evidence>
<dbReference type="Gene3D" id="1.10.150.50">
    <property type="entry name" value="Transcription Factor, Ets-1"/>
    <property type="match status" value="1"/>
</dbReference>
<feature type="region of interest" description="Disordered" evidence="4">
    <location>
        <begin position="249"/>
        <end position="281"/>
    </location>
</feature>
<evidence type="ECO:0000313" key="8">
    <source>
        <dbReference type="Proteomes" id="UP000887568"/>
    </source>
</evidence>